<protein>
    <submittedName>
        <fullName evidence="3">L-ascorbate metabolism protein UlaG (Beta-lactamase superfamily)</fullName>
    </submittedName>
    <submittedName>
        <fullName evidence="2">Metallo-beta-lactamase family protein</fullName>
    </submittedName>
</protein>
<gene>
    <name evidence="2" type="ORF">AA314_03314</name>
    <name evidence="3" type="ORF">ATI61_103402</name>
</gene>
<reference evidence="3 5" key="2">
    <citation type="submission" date="2018-08" db="EMBL/GenBank/DDBJ databases">
        <title>Genomic Encyclopedia of Archaeal and Bacterial Type Strains, Phase II (KMG-II): from individual species to whole genera.</title>
        <authorList>
            <person name="Goeker M."/>
        </authorList>
    </citation>
    <scope>NUCLEOTIDE SEQUENCE [LARGE SCALE GENOMIC DNA]</scope>
    <source>
        <strain evidence="3 5">DSM 2261</strain>
    </source>
</reference>
<accession>A0AAC8Q744</accession>
<dbReference type="Proteomes" id="UP000035579">
    <property type="component" value="Chromosome"/>
</dbReference>
<dbReference type="InterPro" id="IPR001279">
    <property type="entry name" value="Metallo-B-lactamas"/>
</dbReference>
<evidence type="ECO:0000313" key="5">
    <source>
        <dbReference type="Proteomes" id="UP000256345"/>
    </source>
</evidence>
<feature type="domain" description="Metallo-beta-lactamase" evidence="1">
    <location>
        <begin position="183"/>
        <end position="293"/>
    </location>
</feature>
<sequence length="480" mass="52007">MLFSGSSALILKPTLPNVAFGLLLQQWLDAQFEPDECQRRFERLVAAKKLSPELFHPEEIQKGGVVASDTLLFGAFGTPVRDWTLYAQAKRGQELLRAGLRLPTESVSWVAQLIRAAGYSRDAEDLRGAAASHLTSRFAQVFGACLEPAGDEASYGAWPVVDAPGIYRREHASLVIRSKTTTLLLDPQVLSLGEATHFSRYPRESGPLELDAILITHQHEDHWYLPSILRYASRADLPVIVPQVPRPNLLTPEDFSASLGQVGLKAIAPAWGSTLRVGDIDIDILPFYGEQPTAGSPGPADGLRSWGNCYRFTTPEFSAVVLVDSGSDPLGDMVEAVRQNTEQRGPADVVLSNFRSFPESINIGLPQYALTLPFEQLRATFAQHRAGNVRSMTLGVDGVARASLAAQARYVLPYAHMFQGIGVDADANLEEGVRTGLASRGATTEVLDWNPGDVARFENGKLHIVRGPPAAPSAPGAQLA</sequence>
<dbReference type="EMBL" id="QUMU01000003">
    <property type="protein sequence ID" value="REG34502.1"/>
    <property type="molecule type" value="Genomic_DNA"/>
</dbReference>
<dbReference type="KEGG" id="age:AA314_03314"/>
<evidence type="ECO:0000313" key="2">
    <source>
        <dbReference type="EMBL" id="AKJ01688.1"/>
    </source>
</evidence>
<organism evidence="2 4">
    <name type="scientific">Archangium gephyra</name>
    <dbReference type="NCBI Taxonomy" id="48"/>
    <lineage>
        <taxon>Bacteria</taxon>
        <taxon>Pseudomonadati</taxon>
        <taxon>Myxococcota</taxon>
        <taxon>Myxococcia</taxon>
        <taxon>Myxococcales</taxon>
        <taxon>Cystobacterineae</taxon>
        <taxon>Archangiaceae</taxon>
        <taxon>Archangium</taxon>
    </lineage>
</organism>
<dbReference type="EMBL" id="CP011509">
    <property type="protein sequence ID" value="AKJ01688.1"/>
    <property type="molecule type" value="Genomic_DNA"/>
</dbReference>
<dbReference type="RefSeq" id="WP_047856208.1">
    <property type="nucleotide sequence ID" value="NZ_CP011509.1"/>
</dbReference>
<dbReference type="SUPFAM" id="SSF56281">
    <property type="entry name" value="Metallo-hydrolase/oxidoreductase"/>
    <property type="match status" value="1"/>
</dbReference>
<reference evidence="2 4" key="1">
    <citation type="submission" date="2015-05" db="EMBL/GenBank/DDBJ databases">
        <title>Genome assembly of Archangium gephyra DSM 2261.</title>
        <authorList>
            <person name="Sharma G."/>
            <person name="Subramanian S."/>
        </authorList>
    </citation>
    <scope>NUCLEOTIDE SEQUENCE [LARGE SCALE GENOMIC DNA]</scope>
    <source>
        <strain evidence="2 4">DSM 2261</strain>
    </source>
</reference>
<evidence type="ECO:0000313" key="3">
    <source>
        <dbReference type="EMBL" id="REG34502.1"/>
    </source>
</evidence>
<name>A0AAC8Q744_9BACT</name>
<dbReference type="Pfam" id="PF12706">
    <property type="entry name" value="Lactamase_B_2"/>
    <property type="match status" value="1"/>
</dbReference>
<dbReference type="Gene3D" id="3.60.15.10">
    <property type="entry name" value="Ribonuclease Z/Hydroxyacylglutathione hydrolase-like"/>
    <property type="match status" value="1"/>
</dbReference>
<evidence type="ECO:0000313" key="4">
    <source>
        <dbReference type="Proteomes" id="UP000035579"/>
    </source>
</evidence>
<keyword evidence="5" id="KW-1185">Reference proteome</keyword>
<dbReference type="InterPro" id="IPR036866">
    <property type="entry name" value="RibonucZ/Hydroxyglut_hydro"/>
</dbReference>
<proteinExistence type="predicted"/>
<dbReference type="Proteomes" id="UP000256345">
    <property type="component" value="Unassembled WGS sequence"/>
</dbReference>
<evidence type="ECO:0000259" key="1">
    <source>
        <dbReference type="Pfam" id="PF12706"/>
    </source>
</evidence>
<dbReference type="AlphaFoldDB" id="A0AAC8Q744"/>